<evidence type="ECO:0000313" key="2">
    <source>
        <dbReference type="EMBL" id="AXE17912.1"/>
    </source>
</evidence>
<dbReference type="Proteomes" id="UP000251993">
    <property type="component" value="Chromosome"/>
</dbReference>
<dbReference type="Gene3D" id="1.20.1640.10">
    <property type="entry name" value="Multidrug efflux transporter AcrB transmembrane domain"/>
    <property type="match status" value="3"/>
</dbReference>
<accession>A0A344TGZ1</accession>
<feature type="transmembrane region" description="Helical" evidence="1">
    <location>
        <begin position="370"/>
        <end position="389"/>
    </location>
</feature>
<dbReference type="GO" id="GO:0005886">
    <property type="term" value="C:plasma membrane"/>
    <property type="evidence" value="ECO:0007669"/>
    <property type="project" value="TreeGrafter"/>
</dbReference>
<dbReference type="OrthoDB" id="9798415at2"/>
<feature type="transmembrane region" description="Helical" evidence="1">
    <location>
        <begin position="894"/>
        <end position="913"/>
    </location>
</feature>
<keyword evidence="1" id="KW-0472">Membrane</keyword>
<feature type="transmembrane region" description="Helical" evidence="1">
    <location>
        <begin position="422"/>
        <end position="443"/>
    </location>
</feature>
<name>A0A344TGZ1_9BACT</name>
<dbReference type="PRINTS" id="PR00702">
    <property type="entry name" value="ACRIFLAVINRP"/>
</dbReference>
<keyword evidence="3" id="KW-1185">Reference proteome</keyword>
<dbReference type="EMBL" id="CP030850">
    <property type="protein sequence ID" value="AXE17912.1"/>
    <property type="molecule type" value="Genomic_DNA"/>
</dbReference>
<dbReference type="Gene3D" id="3.30.2090.10">
    <property type="entry name" value="Multidrug efflux transporter AcrB TolC docking domain, DN and DC subdomains"/>
    <property type="match status" value="3"/>
</dbReference>
<evidence type="ECO:0000256" key="1">
    <source>
        <dbReference type="SAM" id="Phobius"/>
    </source>
</evidence>
<dbReference type="InterPro" id="IPR027463">
    <property type="entry name" value="AcrB_DN_DC_subdom"/>
</dbReference>
<gene>
    <name evidence="2" type="ORF">DR864_09290</name>
</gene>
<dbReference type="Gene3D" id="3.30.70.1430">
    <property type="entry name" value="Multidrug efflux transporter AcrB pore domain"/>
    <property type="match status" value="2"/>
</dbReference>
<dbReference type="PANTHER" id="PTHR32063:SF0">
    <property type="entry name" value="SWARMING MOTILITY PROTEIN SWRC"/>
    <property type="match status" value="1"/>
</dbReference>
<dbReference type="GO" id="GO:0042910">
    <property type="term" value="F:xenobiotic transmembrane transporter activity"/>
    <property type="evidence" value="ECO:0007669"/>
    <property type="project" value="TreeGrafter"/>
</dbReference>
<proteinExistence type="predicted"/>
<reference evidence="2 3" key="1">
    <citation type="submission" date="2018-07" db="EMBL/GenBank/DDBJ databases">
        <title>Genome sequencing of Runella.</title>
        <authorList>
            <person name="Baek M.-G."/>
            <person name="Yi H."/>
        </authorList>
    </citation>
    <scope>NUCLEOTIDE SEQUENCE [LARGE SCALE GENOMIC DNA]</scope>
    <source>
        <strain evidence="2 3">HYN0085</strain>
    </source>
</reference>
<keyword evidence="1" id="KW-0812">Transmembrane</keyword>
<dbReference type="SUPFAM" id="SSF82866">
    <property type="entry name" value="Multidrug efflux transporter AcrB transmembrane domain"/>
    <property type="match status" value="2"/>
</dbReference>
<dbReference type="InterPro" id="IPR001036">
    <property type="entry name" value="Acrflvin-R"/>
</dbReference>
<feature type="transmembrane region" description="Helical" evidence="1">
    <location>
        <begin position="995"/>
        <end position="1016"/>
    </location>
</feature>
<feature type="transmembrane region" description="Helical" evidence="1">
    <location>
        <begin position="1022"/>
        <end position="1047"/>
    </location>
</feature>
<evidence type="ECO:0000313" key="3">
    <source>
        <dbReference type="Proteomes" id="UP000251993"/>
    </source>
</evidence>
<dbReference type="Gene3D" id="3.30.70.1320">
    <property type="entry name" value="Multidrug efflux transporter AcrB pore domain like"/>
    <property type="match status" value="2"/>
</dbReference>
<dbReference type="AlphaFoldDB" id="A0A344TGZ1"/>
<feature type="transmembrane region" description="Helical" evidence="1">
    <location>
        <begin position="920"/>
        <end position="940"/>
    </location>
</feature>
<protein>
    <submittedName>
        <fullName evidence="2">AcrB/AcrD/AcrF family protein</fullName>
    </submittedName>
</protein>
<organism evidence="2 3">
    <name type="scientific">Runella rosea</name>
    <dbReference type="NCBI Taxonomy" id="2259595"/>
    <lineage>
        <taxon>Bacteria</taxon>
        <taxon>Pseudomonadati</taxon>
        <taxon>Bacteroidota</taxon>
        <taxon>Cytophagia</taxon>
        <taxon>Cytophagales</taxon>
        <taxon>Spirosomataceae</taxon>
        <taxon>Runella</taxon>
    </lineage>
</organism>
<dbReference type="PANTHER" id="PTHR32063">
    <property type="match status" value="1"/>
</dbReference>
<keyword evidence="1" id="KW-1133">Transmembrane helix</keyword>
<dbReference type="Gene3D" id="3.30.70.1440">
    <property type="entry name" value="Multidrug efflux transporter AcrB pore domain"/>
    <property type="match status" value="1"/>
</dbReference>
<dbReference type="RefSeq" id="WP_114066697.1">
    <property type="nucleotide sequence ID" value="NZ_CP030850.1"/>
</dbReference>
<feature type="transmembrane region" description="Helical" evidence="1">
    <location>
        <begin position="503"/>
        <end position="526"/>
    </location>
</feature>
<feature type="transmembrane region" description="Helical" evidence="1">
    <location>
        <begin position="946"/>
        <end position="965"/>
    </location>
</feature>
<feature type="transmembrane region" description="Helical" evidence="1">
    <location>
        <begin position="475"/>
        <end position="497"/>
    </location>
</feature>
<dbReference type="SUPFAM" id="SSF82693">
    <property type="entry name" value="Multidrug efflux transporter AcrB pore domain, PN1, PN2, PC1 and PC2 subdomains"/>
    <property type="match status" value="2"/>
</dbReference>
<dbReference type="Pfam" id="PF00873">
    <property type="entry name" value="ACR_tran"/>
    <property type="match status" value="2"/>
</dbReference>
<feature type="transmembrane region" description="Helical" evidence="1">
    <location>
        <begin position="396"/>
        <end position="416"/>
    </location>
</feature>
<dbReference type="KEGG" id="run:DR864_09290"/>
<dbReference type="SUPFAM" id="SSF82714">
    <property type="entry name" value="Multidrug efflux transporter AcrB TolC docking domain, DN and DC subdomains"/>
    <property type="match status" value="1"/>
</dbReference>
<feature type="transmembrane region" description="Helical" evidence="1">
    <location>
        <begin position="563"/>
        <end position="582"/>
    </location>
</feature>
<sequence length="1055" mass="116564">MTRFLLHRPVAVLITALALSVLGVVVFRLLPVSLLPDIPVPEITVQVSYPNAAARELQQAVVLPLKNQLLQVNHLEDVEATTQDGFSVLKLRFDFGTDVRLAYLETNEKIDGILSQFPRDMERPKVIKAGAGDIAVFQLNVAPRLPKGELSTHGGLGGEVELSDFCQNVLKRRIEQLPEVALVDATGLALPEVVVSADRNKMQSLGITEAQIAELLRQNNINLGNVAVKDGQYQYNIRFSSVLRTPQDIENITFRVGGSEKAVGTQPLDDSSVPPQNSANGSLALAAGRLIRLGELVNVSIQEQQQRGLYTFNGQRAVGLAIIKQSDAQLLQMRIKLDELLTQFRNDYPDLAFTLSQDQTELLDVSINNLVSNILTGALLTFVMIFFFLPNPRVPVLIGIVIPVSLSVTFLGFYLLGLSINIVSLAGLVLGIGEIIDSAIILIENIEEKREQGFLLDEACIDGTEEVIRPLFTSVLTNSAVFLPLVFLSGLAGALFFDQAVSVSLALAVSLLTSYTLIPVLYRLVFLKSKKEGKQMANETWLMRRIEKVYNRTFDVAFRFRKVAWVLVVGLLGSAVWVGQGLEKRGMPAISRSELEVKIDWNEPLSVSQNEQRIAKLINVGAGPRGEPFASAPVYVSAYVGQQQFLLNQQLQQSFSQATLSIKVADHQSYQRLSSLLSAKIRQTYPNAVVEVRPARNVFEQLFGSLQPPLQIRLFSTQNQDVPTPQQATDALRRLEGKGFKTNPVGYQKRLAVSLREEQLLLYGVTAEQAFQSLKTLFNENQIGQLQSEQKFVPIVLATQHPTGLQSVLQTAFVPNRQNQLIPLRELVEMRFVDDYRLFHTGKDGAYLPVNLDVVNRQIPSLLPKIEEILRPETALNYRLTGDYFRNIGYLEELAWVVLIAVALLFCILTAQFESLLQPLIVMLTALLGIAGALLTLTLFGESLNALAVIGLVVLIGLIDNDSILKIDTMNREREHLGLVEAIRLSGKRRLKSQLMTYLTTILGLLPVLFSGGLGAELQRPLALTVIGGMTVGVAASWTLIPLLYYWMAKGKINS</sequence>